<protein>
    <recommendedName>
        <fullName evidence="2">ACT domain-containing protein</fullName>
    </recommendedName>
</protein>
<dbReference type="RefSeq" id="WP_187244509.1">
    <property type="nucleotide sequence ID" value="NZ_BAAAOK010000004.1"/>
</dbReference>
<keyword evidence="1" id="KW-1133">Transmembrane helix</keyword>
<organism evidence="3 4">
    <name type="scientific">Actinomadura alba</name>
    <dbReference type="NCBI Taxonomy" id="406431"/>
    <lineage>
        <taxon>Bacteria</taxon>
        <taxon>Bacillati</taxon>
        <taxon>Actinomycetota</taxon>
        <taxon>Actinomycetes</taxon>
        <taxon>Streptosporangiales</taxon>
        <taxon>Thermomonosporaceae</taxon>
        <taxon>Actinomadura</taxon>
    </lineage>
</organism>
<comment type="caution">
    <text evidence="3">The sequence shown here is derived from an EMBL/GenBank/DDBJ whole genome shotgun (WGS) entry which is preliminary data.</text>
</comment>
<feature type="domain" description="ACT" evidence="2">
    <location>
        <begin position="106"/>
        <end position="180"/>
    </location>
</feature>
<dbReference type="Proteomes" id="UP000805614">
    <property type="component" value="Unassembled WGS sequence"/>
</dbReference>
<evidence type="ECO:0000259" key="2">
    <source>
        <dbReference type="PROSITE" id="PS51671"/>
    </source>
</evidence>
<keyword evidence="1" id="KW-0472">Membrane</keyword>
<evidence type="ECO:0000256" key="1">
    <source>
        <dbReference type="SAM" id="Phobius"/>
    </source>
</evidence>
<keyword evidence="1" id="KW-0812">Transmembrane</keyword>
<accession>A0ABR7LRM4</accession>
<keyword evidence="4" id="KW-1185">Reference proteome</keyword>
<evidence type="ECO:0000313" key="3">
    <source>
        <dbReference type="EMBL" id="MBC6467495.1"/>
    </source>
</evidence>
<sequence>MRFKIRRGGASGRKGPHVRPVPWGSWRREAIELGALFMTAGLAHVFSAELGHRESGSVVLVGLGGVLCIIVVVHMWWAHQREHRRPHAPGPPEGNKTTFRSARLWRVRAQVRETPGQLAALAAAIAATGGNIMSLNSQPDADGTVDELYVQMPTPVMKETLERALTLAGGRAVTVVRATMHELVDPITRTLLLASSVKAEPHRLSAALATMLDADLVSAEDRHHDGRETLSLVSPAGGPIRLHRPGMPFTASETARALAMLEFARLVDDPSPT</sequence>
<feature type="transmembrane region" description="Helical" evidence="1">
    <location>
        <begin position="57"/>
        <end position="77"/>
    </location>
</feature>
<gene>
    <name evidence="3" type="ORF">HKK74_18635</name>
</gene>
<evidence type="ECO:0000313" key="4">
    <source>
        <dbReference type="Proteomes" id="UP000805614"/>
    </source>
</evidence>
<dbReference type="InterPro" id="IPR002912">
    <property type="entry name" value="ACT_dom"/>
</dbReference>
<reference evidence="3 4" key="1">
    <citation type="submission" date="2020-06" db="EMBL/GenBank/DDBJ databases">
        <title>Actinomadura xiongansis sp. nov., isolated from soil of Baiyangdian.</title>
        <authorList>
            <person name="Zhang X."/>
        </authorList>
    </citation>
    <scope>NUCLEOTIDE SEQUENCE [LARGE SCALE GENOMIC DNA]</scope>
    <source>
        <strain evidence="3 4">HBUM206468</strain>
    </source>
</reference>
<dbReference type="EMBL" id="JABVEC010000013">
    <property type="protein sequence ID" value="MBC6467495.1"/>
    <property type="molecule type" value="Genomic_DNA"/>
</dbReference>
<name>A0ABR7LRM4_9ACTN</name>
<dbReference type="PROSITE" id="PS51671">
    <property type="entry name" value="ACT"/>
    <property type="match status" value="1"/>
</dbReference>
<proteinExistence type="predicted"/>